<dbReference type="Gene3D" id="3.20.80.10">
    <property type="entry name" value="Regulatory factor, effector binding domain"/>
    <property type="match status" value="1"/>
</dbReference>
<organism evidence="2 3">
    <name type="scientific">Microlunatus ginsengisoli</name>
    <dbReference type="NCBI Taxonomy" id="363863"/>
    <lineage>
        <taxon>Bacteria</taxon>
        <taxon>Bacillati</taxon>
        <taxon>Actinomycetota</taxon>
        <taxon>Actinomycetes</taxon>
        <taxon>Propionibacteriales</taxon>
        <taxon>Propionibacteriaceae</taxon>
        <taxon>Microlunatus</taxon>
    </lineage>
</organism>
<dbReference type="SMART" id="SM00871">
    <property type="entry name" value="AraC_E_bind"/>
    <property type="match status" value="1"/>
</dbReference>
<dbReference type="InterPro" id="IPR011256">
    <property type="entry name" value="Reg_factor_effector_dom_sf"/>
</dbReference>
<accession>A0ABP7AJM8</accession>
<name>A0ABP7AJM8_9ACTN</name>
<dbReference type="Pfam" id="PF06445">
    <property type="entry name" value="GyrI-like"/>
    <property type="match status" value="1"/>
</dbReference>
<protein>
    <submittedName>
        <fullName evidence="2">GyrI-like domain-containing protein</fullName>
    </submittedName>
</protein>
<keyword evidence="3" id="KW-1185">Reference proteome</keyword>
<evidence type="ECO:0000313" key="2">
    <source>
        <dbReference type="EMBL" id="GAA3633792.1"/>
    </source>
</evidence>
<dbReference type="InterPro" id="IPR010499">
    <property type="entry name" value="AraC_E-bd"/>
</dbReference>
<dbReference type="EMBL" id="BAABAB010000033">
    <property type="protein sequence ID" value="GAA3633792.1"/>
    <property type="molecule type" value="Genomic_DNA"/>
</dbReference>
<dbReference type="Proteomes" id="UP001501490">
    <property type="component" value="Unassembled WGS sequence"/>
</dbReference>
<feature type="domain" description="AraC effector-binding" evidence="1">
    <location>
        <begin position="1"/>
        <end position="162"/>
    </location>
</feature>
<evidence type="ECO:0000313" key="3">
    <source>
        <dbReference type="Proteomes" id="UP001501490"/>
    </source>
</evidence>
<comment type="caution">
    <text evidence="2">The sequence shown here is derived from an EMBL/GenBank/DDBJ whole genome shotgun (WGS) entry which is preliminary data.</text>
</comment>
<gene>
    <name evidence="2" type="ORF">GCM10022236_40520</name>
</gene>
<dbReference type="SUPFAM" id="SSF55136">
    <property type="entry name" value="Probable bacterial effector-binding domain"/>
    <property type="match status" value="1"/>
</dbReference>
<dbReference type="InterPro" id="IPR029442">
    <property type="entry name" value="GyrI-like"/>
</dbReference>
<reference evidence="3" key="1">
    <citation type="journal article" date="2019" name="Int. J. Syst. Evol. Microbiol.">
        <title>The Global Catalogue of Microorganisms (GCM) 10K type strain sequencing project: providing services to taxonomists for standard genome sequencing and annotation.</title>
        <authorList>
            <consortium name="The Broad Institute Genomics Platform"/>
            <consortium name="The Broad Institute Genome Sequencing Center for Infectious Disease"/>
            <person name="Wu L."/>
            <person name="Ma J."/>
        </authorList>
    </citation>
    <scope>NUCLEOTIDE SEQUENCE [LARGE SCALE GENOMIC DNA]</scope>
    <source>
        <strain evidence="3">JCM 16929</strain>
    </source>
</reference>
<dbReference type="RefSeq" id="WP_344807998.1">
    <property type="nucleotide sequence ID" value="NZ_BAABAB010000033.1"/>
</dbReference>
<evidence type="ECO:0000259" key="1">
    <source>
        <dbReference type="SMART" id="SM00871"/>
    </source>
</evidence>
<sequence length="162" mass="17495">MEPTIVDRPAQPYVSITARVPMARLGEVVPPLNGEVFGWLATRGIDPAGPALWKYNVIDMAGELELEAGVAVATPVDGDDRVKSGVLPAGRYVVGRYRGHPDGLEGATGALLAWASERGLSFDVSDAGGEERWAARLEEYLTDPDEEPDMDKWETDLAFKLA</sequence>
<proteinExistence type="predicted"/>